<accession>A0A160T7Z8</accession>
<reference evidence="2" key="1">
    <citation type="submission" date="2015-10" db="EMBL/GenBank/DDBJ databases">
        <authorList>
            <person name="Gilbert D.G."/>
        </authorList>
    </citation>
    <scope>NUCLEOTIDE SEQUENCE</scope>
</reference>
<organism evidence="2">
    <name type="scientific">hydrothermal vent metagenome</name>
    <dbReference type="NCBI Taxonomy" id="652676"/>
    <lineage>
        <taxon>unclassified sequences</taxon>
        <taxon>metagenomes</taxon>
        <taxon>ecological metagenomes</taxon>
    </lineage>
</organism>
<dbReference type="Gene3D" id="1.10.3680.10">
    <property type="entry name" value="TerB-like"/>
    <property type="match status" value="1"/>
</dbReference>
<dbReference type="CDD" id="cd07313">
    <property type="entry name" value="terB_like_2"/>
    <property type="match status" value="1"/>
</dbReference>
<gene>
    <name evidence="2" type="ORF">MGWOODY_Tha264</name>
</gene>
<dbReference type="Pfam" id="PF05099">
    <property type="entry name" value="TerB"/>
    <property type="match status" value="1"/>
</dbReference>
<dbReference type="SUPFAM" id="SSF158682">
    <property type="entry name" value="TerB-like"/>
    <property type="match status" value="1"/>
</dbReference>
<name>A0A160T7Z8_9ZZZZ</name>
<feature type="domain" description="Co-chaperone DjlA N-terminal" evidence="1">
    <location>
        <begin position="1"/>
        <end position="106"/>
    </location>
</feature>
<evidence type="ECO:0000259" key="1">
    <source>
        <dbReference type="Pfam" id="PF05099"/>
    </source>
</evidence>
<evidence type="ECO:0000313" key="2">
    <source>
        <dbReference type="EMBL" id="CUS40110.1"/>
    </source>
</evidence>
<protein>
    <recommendedName>
        <fullName evidence="1">Co-chaperone DjlA N-terminal domain-containing protein</fullName>
    </recommendedName>
</protein>
<dbReference type="InterPro" id="IPR007791">
    <property type="entry name" value="DjlA_N"/>
</dbReference>
<dbReference type="AlphaFoldDB" id="A0A160T7Z8"/>
<sequence>MSADHSIDAAEQTALIMVLSKLFAISKSDAETLMAEASAKAKDSVDLFRFTEAVHKRFSEAQKFQLIVGLWAVAYASNGLDKYEEHMIRRISDLLYIPHGEFIRAKLIAREQA</sequence>
<proteinExistence type="predicted"/>
<dbReference type="InterPro" id="IPR029024">
    <property type="entry name" value="TerB-like"/>
</dbReference>
<dbReference type="EMBL" id="CZQC01000004">
    <property type="protein sequence ID" value="CUS40110.1"/>
    <property type="molecule type" value="Genomic_DNA"/>
</dbReference>